<protein>
    <submittedName>
        <fullName evidence="1">Casein kinase I-like protein 2-like</fullName>
    </submittedName>
</protein>
<proteinExistence type="predicted"/>
<name>A0A5D3DH63_CUCMM</name>
<reference evidence="1 2" key="1">
    <citation type="submission" date="2019-08" db="EMBL/GenBank/DDBJ databases">
        <title>Draft genome sequences of two oriental melons (Cucumis melo L. var makuwa).</title>
        <authorList>
            <person name="Kwon S.-Y."/>
        </authorList>
    </citation>
    <scope>NUCLEOTIDE SEQUENCE [LARGE SCALE GENOMIC DNA]</scope>
    <source>
        <strain evidence="2">cv. Chang Bougi</strain>
        <tissue evidence="1">Leaf</tissue>
    </source>
</reference>
<keyword evidence="1" id="KW-0808">Transferase</keyword>
<comment type="caution">
    <text evidence="1">The sequence shown here is derived from an EMBL/GenBank/DDBJ whole genome shotgun (WGS) entry which is preliminary data.</text>
</comment>
<dbReference type="Proteomes" id="UP000321947">
    <property type="component" value="Unassembled WGS sequence"/>
</dbReference>
<dbReference type="GO" id="GO:0016301">
    <property type="term" value="F:kinase activity"/>
    <property type="evidence" value="ECO:0007669"/>
    <property type="project" value="UniProtKB-KW"/>
</dbReference>
<evidence type="ECO:0000313" key="2">
    <source>
        <dbReference type="Proteomes" id="UP000321947"/>
    </source>
</evidence>
<organism evidence="1 2">
    <name type="scientific">Cucumis melo var. makuwa</name>
    <name type="common">Oriental melon</name>
    <dbReference type="NCBI Taxonomy" id="1194695"/>
    <lineage>
        <taxon>Eukaryota</taxon>
        <taxon>Viridiplantae</taxon>
        <taxon>Streptophyta</taxon>
        <taxon>Embryophyta</taxon>
        <taxon>Tracheophyta</taxon>
        <taxon>Spermatophyta</taxon>
        <taxon>Magnoliopsida</taxon>
        <taxon>eudicotyledons</taxon>
        <taxon>Gunneridae</taxon>
        <taxon>Pentapetalae</taxon>
        <taxon>rosids</taxon>
        <taxon>fabids</taxon>
        <taxon>Cucurbitales</taxon>
        <taxon>Cucurbitaceae</taxon>
        <taxon>Benincaseae</taxon>
        <taxon>Cucumis</taxon>
    </lineage>
</organism>
<accession>A0A5D3DH63</accession>
<sequence length="217" mass="23865">MLCSSVTTGYSTTQATDLLAPPTGYSTTQAVDLLVRPSLKVRSLLCSSAAEDVVFVRHNQFSLPLTSSINLLVRPPLKVRQLLCSSAAEDVVFVRRNRFNQLPLTSSIRDLVIGLALLLDVKLDQDSHGIVVLEFDEEPNYSKLISLFESFIGSNPVVRPIKTDGAQKIINQVGLKHGRLNIGEDDDGSIKCEYYVMEPCIGCGCSQFESDEVQMEL</sequence>
<dbReference type="AlphaFoldDB" id="A0A5D3DH63"/>
<gene>
    <name evidence="1" type="ORF">E5676_scaffold195G00460</name>
</gene>
<evidence type="ECO:0000313" key="1">
    <source>
        <dbReference type="EMBL" id="TYK22619.1"/>
    </source>
</evidence>
<dbReference type="EMBL" id="SSTD01004937">
    <property type="protein sequence ID" value="TYK22619.1"/>
    <property type="molecule type" value="Genomic_DNA"/>
</dbReference>
<keyword evidence="1" id="KW-0418">Kinase</keyword>